<dbReference type="Pfam" id="PF22617">
    <property type="entry name" value="HCS_D2"/>
    <property type="match status" value="1"/>
</dbReference>
<keyword evidence="13" id="KW-1185">Reference proteome</keyword>
<accession>A0ABD6A590</accession>
<dbReference type="Proteomes" id="UP001596547">
    <property type="component" value="Unassembled WGS sequence"/>
</dbReference>
<sequence>MDEVQCPRLRRARRIPRRVEFFQGTLSNFDEISTAQIFDTTLRDGEQSPRTSFSYDDKREIAARLDAMGTHVIEAGFPVNSDAEFAAVRDIAADATATVCGLARVVDKDVEAAIDADVDMVHVFASTSDVQLEDSMHATREEVVERSIASIERVREAGIEVMYSPMDATRTDTDFLIEVVEAVTDAGVDWINVPDTCGVATPTRFARLIATIRSHTDAKIDVHTHDDFGLATANAIAGMEAGAASAQVSVNGIGERAGNAAYEEVVMSLESLYGVDTGIDTTGIRALADLVEERSAMPVPANKPIVGGNAFAHESGIHAAGVIENSATFEPGVMTPEMVGATRELVMGKHTGTHSVRERLVEAGYEPTDDEVRAVTRRVKDHGAAKERVTDETFERFASEIGVRQPERVTEGPR</sequence>
<dbReference type="InterPro" id="IPR050073">
    <property type="entry name" value="2-IPM_HCS-like"/>
</dbReference>
<dbReference type="PROSITE" id="PS00815">
    <property type="entry name" value="AIPM_HOMOCIT_SYNTH_1"/>
    <property type="match status" value="1"/>
</dbReference>
<dbReference type="PROSITE" id="PS00816">
    <property type="entry name" value="AIPM_HOMOCIT_SYNTH_2"/>
    <property type="match status" value="1"/>
</dbReference>
<evidence type="ECO:0000256" key="10">
    <source>
        <dbReference type="RuleBase" id="RU003523"/>
    </source>
</evidence>
<organism evidence="12 13">
    <name type="scientific">Halomarina halobia</name>
    <dbReference type="NCBI Taxonomy" id="3033386"/>
    <lineage>
        <taxon>Archaea</taxon>
        <taxon>Methanobacteriati</taxon>
        <taxon>Methanobacteriota</taxon>
        <taxon>Stenosarchaea group</taxon>
        <taxon>Halobacteria</taxon>
        <taxon>Halobacteriales</taxon>
        <taxon>Natronomonadaceae</taxon>
        <taxon>Halomarina</taxon>
    </lineage>
</organism>
<dbReference type="GeneID" id="79314757"/>
<dbReference type="EMBL" id="JBHTBF010000001">
    <property type="protein sequence ID" value="MFC7315781.1"/>
    <property type="molecule type" value="Genomic_DNA"/>
</dbReference>
<name>A0ABD6A590_9EURY</name>
<keyword evidence="5" id="KW-0028">Amino-acid biosynthesis</keyword>
<dbReference type="FunFam" id="3.20.20.70:FF:000010">
    <property type="entry name" value="2-isopropylmalate synthase"/>
    <property type="match status" value="1"/>
</dbReference>
<dbReference type="InterPro" id="IPR054691">
    <property type="entry name" value="LeuA/HCS_post-cat"/>
</dbReference>
<dbReference type="RefSeq" id="WP_276305182.1">
    <property type="nucleotide sequence ID" value="NZ_CP119992.1"/>
</dbReference>
<dbReference type="Gene3D" id="3.20.20.70">
    <property type="entry name" value="Aldolase class I"/>
    <property type="match status" value="1"/>
</dbReference>
<evidence type="ECO:0000259" key="11">
    <source>
        <dbReference type="PROSITE" id="PS50991"/>
    </source>
</evidence>
<dbReference type="InterPro" id="IPR013785">
    <property type="entry name" value="Aldolase_TIM"/>
</dbReference>
<evidence type="ECO:0000256" key="5">
    <source>
        <dbReference type="ARBA" id="ARBA00022605"/>
    </source>
</evidence>
<evidence type="ECO:0000313" key="13">
    <source>
        <dbReference type="Proteomes" id="UP001596547"/>
    </source>
</evidence>
<evidence type="ECO:0000256" key="9">
    <source>
        <dbReference type="ARBA" id="ARBA00069691"/>
    </source>
</evidence>
<dbReference type="SUPFAM" id="SSF51569">
    <property type="entry name" value="Aldolase"/>
    <property type="match status" value="1"/>
</dbReference>
<dbReference type="EC" id="2.3.3.13" evidence="3"/>
<keyword evidence="6 10" id="KW-0808">Transferase</keyword>
<gene>
    <name evidence="12" type="ORF">ACFQPE_03095</name>
</gene>
<comment type="function">
    <text evidence="1">Catalyzes the condensation of the acetyl group of acetyl-CoA with 3-methyl-2-oxobutanoate (2-oxoisovalerate) to form 3-carboxy-3-hydroxy-4-methylpentanoate (2-isopropylmalate).</text>
</comment>
<reference evidence="12 13" key="1">
    <citation type="journal article" date="2019" name="Int. J. Syst. Evol. Microbiol.">
        <title>The Global Catalogue of Microorganisms (GCM) 10K type strain sequencing project: providing services to taxonomists for standard genome sequencing and annotation.</title>
        <authorList>
            <consortium name="The Broad Institute Genomics Platform"/>
            <consortium name="The Broad Institute Genome Sequencing Center for Infectious Disease"/>
            <person name="Wu L."/>
            <person name="Ma J."/>
        </authorList>
    </citation>
    <scope>NUCLEOTIDE SEQUENCE [LARGE SCALE GENOMIC DNA]</scope>
    <source>
        <strain evidence="12 13">PSR21</strain>
    </source>
</reference>
<evidence type="ECO:0000313" key="12">
    <source>
        <dbReference type="EMBL" id="MFC7315781.1"/>
    </source>
</evidence>
<comment type="caution">
    <text evidence="12">The sequence shown here is derived from an EMBL/GenBank/DDBJ whole genome shotgun (WGS) entry which is preliminary data.</text>
</comment>
<dbReference type="PANTHER" id="PTHR10277">
    <property type="entry name" value="HOMOCITRATE SYNTHASE-RELATED"/>
    <property type="match status" value="1"/>
</dbReference>
<comment type="pathway">
    <text evidence="2">Amino-acid biosynthesis; L-leucine biosynthesis; L-leucine from 3-methyl-2-oxobutanoate: step 1/4.</text>
</comment>
<comment type="similarity">
    <text evidence="10">Belongs to the alpha-IPM synthase/homocitrate synthase family.</text>
</comment>
<evidence type="ECO:0000256" key="3">
    <source>
        <dbReference type="ARBA" id="ARBA00012973"/>
    </source>
</evidence>
<keyword evidence="7" id="KW-0100">Branched-chain amino acid biosynthesis</keyword>
<dbReference type="PROSITE" id="PS50991">
    <property type="entry name" value="PYR_CT"/>
    <property type="match status" value="1"/>
</dbReference>
<protein>
    <recommendedName>
        <fullName evidence="9">Probable 2-isopropylmalate synthase</fullName>
        <ecNumber evidence="3">2.3.3.13</ecNumber>
    </recommendedName>
    <alternativeName>
        <fullName evidence="8">Alpha-IPM synthase</fullName>
    </alternativeName>
</protein>
<dbReference type="PANTHER" id="PTHR10277:SF9">
    <property type="entry name" value="2-ISOPROPYLMALATE SYNTHASE 1, CHLOROPLASTIC-RELATED"/>
    <property type="match status" value="1"/>
</dbReference>
<dbReference type="InterPro" id="IPR002034">
    <property type="entry name" value="AIPM/Hcit_synth_CS"/>
</dbReference>
<dbReference type="Gene3D" id="1.10.238.260">
    <property type="match status" value="1"/>
</dbReference>
<dbReference type="GO" id="GO:0003852">
    <property type="term" value="F:2-isopropylmalate synthase activity"/>
    <property type="evidence" value="ECO:0007669"/>
    <property type="project" value="UniProtKB-EC"/>
</dbReference>
<dbReference type="Pfam" id="PF00682">
    <property type="entry name" value="HMGL-like"/>
    <property type="match status" value="1"/>
</dbReference>
<dbReference type="GO" id="GO:0009098">
    <property type="term" value="P:L-leucine biosynthetic process"/>
    <property type="evidence" value="ECO:0007669"/>
    <property type="project" value="UniProtKB-KW"/>
</dbReference>
<evidence type="ECO:0000256" key="2">
    <source>
        <dbReference type="ARBA" id="ARBA00004689"/>
    </source>
</evidence>
<evidence type="ECO:0000256" key="4">
    <source>
        <dbReference type="ARBA" id="ARBA00022430"/>
    </source>
</evidence>
<keyword evidence="4" id="KW-0432">Leucine biosynthesis</keyword>
<evidence type="ECO:0000256" key="7">
    <source>
        <dbReference type="ARBA" id="ARBA00023304"/>
    </source>
</evidence>
<evidence type="ECO:0000256" key="1">
    <source>
        <dbReference type="ARBA" id="ARBA00003715"/>
    </source>
</evidence>
<evidence type="ECO:0000256" key="8">
    <source>
        <dbReference type="ARBA" id="ARBA00029993"/>
    </source>
</evidence>
<proteinExistence type="inferred from homology"/>
<dbReference type="AlphaFoldDB" id="A0ABD6A590"/>
<dbReference type="FunFam" id="1.10.238.260:FF:000001">
    <property type="entry name" value="2-isopropylmalate synthase"/>
    <property type="match status" value="1"/>
</dbReference>
<evidence type="ECO:0000256" key="6">
    <source>
        <dbReference type="ARBA" id="ARBA00022679"/>
    </source>
</evidence>
<dbReference type="InterPro" id="IPR000891">
    <property type="entry name" value="PYR_CT"/>
</dbReference>
<feature type="domain" description="Pyruvate carboxyltransferase" evidence="11">
    <location>
        <begin position="35"/>
        <end position="285"/>
    </location>
</feature>
<dbReference type="CDD" id="cd07940">
    <property type="entry name" value="DRE_TIM_IPMS"/>
    <property type="match status" value="1"/>
</dbReference>